<keyword evidence="10" id="KW-0449">Lipoprotein</keyword>
<gene>
    <name evidence="17" type="ORF">AO440_004227</name>
</gene>
<feature type="transmembrane region" description="Helical" evidence="14">
    <location>
        <begin position="171"/>
        <end position="189"/>
    </location>
</feature>
<feature type="transmembrane region" description="Helical" evidence="14">
    <location>
        <begin position="369"/>
        <end position="389"/>
    </location>
</feature>
<dbReference type="PROSITE" id="PS50088">
    <property type="entry name" value="ANK_REPEAT"/>
    <property type="match status" value="4"/>
</dbReference>
<evidence type="ECO:0000256" key="14">
    <source>
        <dbReference type="RuleBase" id="RU079119"/>
    </source>
</evidence>
<organism evidence="17 18">
    <name type="scientific">Candida glabrata</name>
    <name type="common">Yeast</name>
    <name type="synonym">Torulopsis glabrata</name>
    <dbReference type="NCBI Taxonomy" id="5478"/>
    <lineage>
        <taxon>Eukaryota</taxon>
        <taxon>Fungi</taxon>
        <taxon>Dikarya</taxon>
        <taxon>Ascomycota</taxon>
        <taxon>Saccharomycotina</taxon>
        <taxon>Saccharomycetes</taxon>
        <taxon>Saccharomycetales</taxon>
        <taxon>Saccharomycetaceae</taxon>
        <taxon>Nakaseomyces</taxon>
    </lineage>
</organism>
<dbReference type="SMART" id="SM00248">
    <property type="entry name" value="ANK"/>
    <property type="match status" value="6"/>
</dbReference>
<dbReference type="InterPro" id="IPR002110">
    <property type="entry name" value="Ankyrin_rpt"/>
</dbReference>
<evidence type="ECO:0000256" key="8">
    <source>
        <dbReference type="ARBA" id="ARBA00023136"/>
    </source>
</evidence>
<dbReference type="PANTHER" id="PTHR24161">
    <property type="entry name" value="ANK_REP_REGION DOMAIN-CONTAINING PROTEIN-RELATED"/>
    <property type="match status" value="1"/>
</dbReference>
<reference evidence="17 18" key="1">
    <citation type="submission" date="2015-10" db="EMBL/GenBank/DDBJ databases">
        <title>Draft genomes sequences of Candida glabrata isolates 1A, 1B, 2A, 2B, 3A and 3B.</title>
        <authorList>
            <person name="Haavelsrud O.E."/>
            <person name="Gaustad P."/>
        </authorList>
    </citation>
    <scope>NUCLEOTIDE SEQUENCE [LARGE SCALE GENOMIC DNA]</scope>
    <source>
        <strain evidence="17">910700640</strain>
    </source>
</reference>
<evidence type="ECO:0000256" key="9">
    <source>
        <dbReference type="ARBA" id="ARBA00023139"/>
    </source>
</evidence>
<feature type="transmembrane region" description="Helical" evidence="14">
    <location>
        <begin position="401"/>
        <end position="422"/>
    </location>
</feature>
<keyword evidence="11 14" id="KW-0012">Acyltransferase</keyword>
<evidence type="ECO:0000313" key="17">
    <source>
        <dbReference type="EMBL" id="KTB04144.1"/>
    </source>
</evidence>
<name>A0A0W0CJB4_CANGB</name>
<dbReference type="GO" id="GO:0006612">
    <property type="term" value="P:protein targeting to membrane"/>
    <property type="evidence" value="ECO:0007669"/>
    <property type="project" value="EnsemblFungi"/>
</dbReference>
<accession>A0A0W0CJB4</accession>
<evidence type="ECO:0000256" key="13">
    <source>
        <dbReference type="PROSITE-ProRule" id="PRU00023"/>
    </source>
</evidence>
<evidence type="ECO:0000259" key="16">
    <source>
        <dbReference type="Pfam" id="PF01529"/>
    </source>
</evidence>
<dbReference type="AlphaFoldDB" id="A0A0W0CJB4"/>
<feature type="transmembrane region" description="Helical" evidence="14">
    <location>
        <begin position="308"/>
        <end position="324"/>
    </location>
</feature>
<protein>
    <recommendedName>
        <fullName evidence="14">Palmitoyltransferase</fullName>
        <ecNumber evidence="14">2.3.1.225</ecNumber>
    </recommendedName>
</protein>
<dbReference type="SUPFAM" id="SSF48403">
    <property type="entry name" value="Ankyrin repeat"/>
    <property type="match status" value="1"/>
</dbReference>
<dbReference type="GO" id="GO:0005794">
    <property type="term" value="C:Golgi apparatus"/>
    <property type="evidence" value="ECO:0007669"/>
    <property type="project" value="EnsemblFungi"/>
</dbReference>
<keyword evidence="7 13" id="KW-0040">ANK repeat</keyword>
<feature type="compositionally biased region" description="Polar residues" evidence="15">
    <location>
        <begin position="1"/>
        <end position="15"/>
    </location>
</feature>
<keyword evidence="9" id="KW-0564">Palmitate</keyword>
<keyword evidence="4 14" id="KW-0812">Transmembrane</keyword>
<dbReference type="VEuPathDB" id="FungiDB:CAGL0M08712g"/>
<comment type="domain">
    <text evidence="14">The DHHC domain is required for palmitoyltransferase activity.</text>
</comment>
<evidence type="ECO:0000256" key="5">
    <source>
        <dbReference type="ARBA" id="ARBA00022737"/>
    </source>
</evidence>
<feature type="domain" description="Palmitoyltransferase DHHC" evidence="16">
    <location>
        <begin position="450"/>
        <end position="581"/>
    </location>
</feature>
<keyword evidence="3 14" id="KW-0808">Transferase</keyword>
<evidence type="ECO:0000256" key="6">
    <source>
        <dbReference type="ARBA" id="ARBA00022989"/>
    </source>
</evidence>
<evidence type="ECO:0000256" key="11">
    <source>
        <dbReference type="ARBA" id="ARBA00023315"/>
    </source>
</evidence>
<comment type="caution">
    <text evidence="17">The sequence shown here is derived from an EMBL/GenBank/DDBJ whole genome shotgun (WGS) entry which is preliminary data.</text>
</comment>
<dbReference type="Proteomes" id="UP000054886">
    <property type="component" value="Unassembled WGS sequence"/>
</dbReference>
<feature type="repeat" description="ANK" evidence="13">
    <location>
        <begin position="197"/>
        <end position="229"/>
    </location>
</feature>
<dbReference type="VEuPathDB" id="FungiDB:B1J91_M08712g"/>
<feature type="transmembrane region" description="Helical" evidence="14">
    <location>
        <begin position="498"/>
        <end position="521"/>
    </location>
</feature>
<dbReference type="InterPro" id="IPR036770">
    <property type="entry name" value="Ankyrin_rpt-contain_sf"/>
</dbReference>
<evidence type="ECO:0000256" key="2">
    <source>
        <dbReference type="ARBA" id="ARBA00010104"/>
    </source>
</evidence>
<dbReference type="InterPro" id="IPR001594">
    <property type="entry name" value="Palmitoyltrfase_DHHC"/>
</dbReference>
<evidence type="ECO:0000256" key="15">
    <source>
        <dbReference type="SAM" id="MobiDB-lite"/>
    </source>
</evidence>
<dbReference type="EMBL" id="LLZZ01000117">
    <property type="protein sequence ID" value="KTB04144.1"/>
    <property type="molecule type" value="Genomic_DNA"/>
</dbReference>
<keyword evidence="5" id="KW-0677">Repeat</keyword>
<dbReference type="VEuPathDB" id="FungiDB:GWK60_M08657"/>
<feature type="transmembrane region" description="Helical" evidence="14">
    <location>
        <begin position="547"/>
        <end position="571"/>
    </location>
</feature>
<keyword evidence="6 14" id="KW-1133">Transmembrane helix</keyword>
<feature type="repeat" description="ANK" evidence="13">
    <location>
        <begin position="230"/>
        <end position="262"/>
    </location>
</feature>
<dbReference type="GO" id="GO:0090029">
    <property type="term" value="P:negative regulation of pheromone-dependent signal transduction involved in conjugation with cellular fusion"/>
    <property type="evidence" value="ECO:0007669"/>
    <property type="project" value="EnsemblFungi"/>
</dbReference>
<comment type="catalytic activity">
    <reaction evidence="12 14">
        <text>L-cysteinyl-[protein] + hexadecanoyl-CoA = S-hexadecanoyl-L-cysteinyl-[protein] + CoA</text>
        <dbReference type="Rhea" id="RHEA:36683"/>
        <dbReference type="Rhea" id="RHEA-COMP:10131"/>
        <dbReference type="Rhea" id="RHEA-COMP:11032"/>
        <dbReference type="ChEBI" id="CHEBI:29950"/>
        <dbReference type="ChEBI" id="CHEBI:57287"/>
        <dbReference type="ChEBI" id="CHEBI:57379"/>
        <dbReference type="ChEBI" id="CHEBI:74151"/>
        <dbReference type="EC" id="2.3.1.225"/>
    </reaction>
</comment>
<dbReference type="PANTHER" id="PTHR24161:SF85">
    <property type="entry name" value="PALMITOYLTRANSFERASE HIP14"/>
    <property type="match status" value="1"/>
</dbReference>
<comment type="similarity">
    <text evidence="2">Belongs to the DHHC palmitoyltransferase family. AKR/ZDHHC17 subfamily.</text>
</comment>
<dbReference type="PROSITE" id="PS50216">
    <property type="entry name" value="DHHC"/>
    <property type="match status" value="1"/>
</dbReference>
<proteinExistence type="inferred from homology"/>
<dbReference type="Pfam" id="PF01529">
    <property type="entry name" value="DHHC"/>
    <property type="match status" value="1"/>
</dbReference>
<evidence type="ECO:0000256" key="3">
    <source>
        <dbReference type="ARBA" id="ARBA00022679"/>
    </source>
</evidence>
<dbReference type="GO" id="GO:0030100">
    <property type="term" value="P:regulation of endocytosis"/>
    <property type="evidence" value="ECO:0007669"/>
    <property type="project" value="EnsemblFungi"/>
</dbReference>
<dbReference type="EC" id="2.3.1.225" evidence="14"/>
<dbReference type="PROSITE" id="PS50297">
    <property type="entry name" value="ANK_REP_REGION"/>
    <property type="match status" value="3"/>
</dbReference>
<dbReference type="GO" id="GO:0031683">
    <property type="term" value="F:G-protein beta/gamma-subunit complex binding"/>
    <property type="evidence" value="ECO:0007669"/>
    <property type="project" value="EnsemblFungi"/>
</dbReference>
<dbReference type="GO" id="GO:0016020">
    <property type="term" value="C:membrane"/>
    <property type="evidence" value="ECO:0007669"/>
    <property type="project" value="UniProtKB-SubCell"/>
</dbReference>
<evidence type="ECO:0000256" key="1">
    <source>
        <dbReference type="ARBA" id="ARBA00004141"/>
    </source>
</evidence>
<dbReference type="GO" id="GO:0019706">
    <property type="term" value="F:protein-cysteine S-palmitoyltransferase activity"/>
    <property type="evidence" value="ECO:0007669"/>
    <property type="project" value="UniProtKB-EC"/>
</dbReference>
<feature type="repeat" description="ANK" evidence="13">
    <location>
        <begin position="126"/>
        <end position="158"/>
    </location>
</feature>
<evidence type="ECO:0000256" key="10">
    <source>
        <dbReference type="ARBA" id="ARBA00023288"/>
    </source>
</evidence>
<comment type="subcellular location">
    <subcellularLocation>
        <location evidence="1">Membrane</location>
        <topology evidence="1">Multi-pass membrane protein</topology>
    </subcellularLocation>
</comment>
<dbReference type="VEuPathDB" id="FungiDB:GVI51_M08679"/>
<keyword evidence="8 14" id="KW-0472">Membrane</keyword>
<dbReference type="Gene3D" id="1.25.40.20">
    <property type="entry name" value="Ankyrin repeat-containing domain"/>
    <property type="match status" value="2"/>
</dbReference>
<dbReference type="FunFam" id="1.25.40.20:FF:000301">
    <property type="entry name" value="Palmitoyltransferase"/>
    <property type="match status" value="1"/>
</dbReference>
<evidence type="ECO:0000256" key="4">
    <source>
        <dbReference type="ARBA" id="ARBA00022692"/>
    </source>
</evidence>
<evidence type="ECO:0000256" key="12">
    <source>
        <dbReference type="ARBA" id="ARBA00048048"/>
    </source>
</evidence>
<dbReference type="Pfam" id="PF12796">
    <property type="entry name" value="Ank_2"/>
    <property type="match status" value="3"/>
</dbReference>
<sequence>MEDNSEQASVSSQASMRPLVSDNGDREAGAGVEVNIANDNDTSVGVDGENGNEDDDPILSKYHNACQRGDLEVVREMIHGGQVNVSSDADREGVTGLHWAAINNRLNVVDFLVREGANVESKAGALEATPLHWAARYGFVYVVDYLLQHGASATTTDKQGFNLLHLSVNSSNIMLVVYVLFFVVSKGIIDIDYVDPKGRTALLWAAYQGDSLTVAALIKFNASVKIADEGGFTPLHWGTVKGQPHVLKYLIQDGADFFQKTNDNKDCFVIAEEMSNTHSFQEALRHNNFDKNGYPINKLVKRDDHAKIITFLIPLLVLGFAFFGLSHLHILFALPVIILLLLASNKFIKSFLLPSYETKGTNSASLLKSPLIAGILFGSIFWLAFVWILRILPYTFTKRPLGNLTFCAILCFVCYSLFLLAFSDPGHIGSENDHEKIRETISNLLKEGKFDTRSFCLETWVRKPLRSKYSYLNDALILRFDHYCPWIYNDVGLKNHKLFIFFILALELGIFSFVKVCLKYFDELDMDGDCFILGDDDLCSGLIGDRFTFLIMTWACIQAVWIFSLVIVQLFQITKGLTNSELNALIREGRRVDIDSQTHNEFFNTVPEGFINNKDTEEEAAPLVRNNTNERISTTFSGNLPKPRTCMGMICAVTGLHQCVAIIKDTFGIARHGSSRSTNTRSLLSSISTDYGWRRNWCDFWLLSDTNTPLWKRIFFSPPSTKALLNGKEADYATLYEVPNKNHGSVSQLQELQDPLSEIDDMV</sequence>
<feature type="repeat" description="ANK" evidence="13">
    <location>
        <begin position="92"/>
        <end position="124"/>
    </location>
</feature>
<evidence type="ECO:0000256" key="7">
    <source>
        <dbReference type="ARBA" id="ARBA00023043"/>
    </source>
</evidence>
<evidence type="ECO:0000313" key="18">
    <source>
        <dbReference type="Proteomes" id="UP000054886"/>
    </source>
</evidence>
<feature type="region of interest" description="Disordered" evidence="15">
    <location>
        <begin position="1"/>
        <end position="59"/>
    </location>
</feature>